<organism evidence="1 2">
    <name type="scientific">Pristionchus pacificus</name>
    <name type="common">Parasitic nematode worm</name>
    <dbReference type="NCBI Taxonomy" id="54126"/>
    <lineage>
        <taxon>Eukaryota</taxon>
        <taxon>Metazoa</taxon>
        <taxon>Ecdysozoa</taxon>
        <taxon>Nematoda</taxon>
        <taxon>Chromadorea</taxon>
        <taxon>Rhabditida</taxon>
        <taxon>Rhabditina</taxon>
        <taxon>Diplogasteromorpha</taxon>
        <taxon>Diplogasteroidea</taxon>
        <taxon>Neodiplogasteridae</taxon>
        <taxon>Pristionchus</taxon>
    </lineage>
</organism>
<accession>A0A8R1Z6J6</accession>
<dbReference type="EnsemblMetazoa" id="PPA44059.1">
    <property type="protein sequence ID" value="PPA44059.1"/>
    <property type="gene ID" value="WBGene00282428"/>
</dbReference>
<evidence type="ECO:0000313" key="2">
    <source>
        <dbReference type="Proteomes" id="UP000005239"/>
    </source>
</evidence>
<evidence type="ECO:0000313" key="1">
    <source>
        <dbReference type="EnsemblMetazoa" id="PPA44059.1"/>
    </source>
</evidence>
<proteinExistence type="predicted"/>
<reference evidence="2" key="1">
    <citation type="journal article" date="2008" name="Nat. Genet.">
        <title>The Pristionchus pacificus genome provides a unique perspective on nematode lifestyle and parasitism.</title>
        <authorList>
            <person name="Dieterich C."/>
            <person name="Clifton S.W."/>
            <person name="Schuster L.N."/>
            <person name="Chinwalla A."/>
            <person name="Delehaunty K."/>
            <person name="Dinkelacker I."/>
            <person name="Fulton L."/>
            <person name="Fulton R."/>
            <person name="Godfrey J."/>
            <person name="Minx P."/>
            <person name="Mitreva M."/>
            <person name="Roeseler W."/>
            <person name="Tian H."/>
            <person name="Witte H."/>
            <person name="Yang S.P."/>
            <person name="Wilson R.K."/>
            <person name="Sommer R.J."/>
        </authorList>
    </citation>
    <scope>NUCLEOTIDE SEQUENCE [LARGE SCALE GENOMIC DNA]</scope>
    <source>
        <strain evidence="2">PS312</strain>
    </source>
</reference>
<reference evidence="1" key="2">
    <citation type="submission" date="2022-06" db="UniProtKB">
        <authorList>
            <consortium name="EnsemblMetazoa"/>
        </authorList>
    </citation>
    <scope>IDENTIFICATION</scope>
    <source>
        <strain evidence="1">PS312</strain>
    </source>
</reference>
<name>A0A2A6BLZ8_PRIPA</name>
<sequence>MLAGSDKIQHVDSGADEGGGIGDVLADEAGARIAVKKLPYRLEHCVHVAKVHAGHETRPADQTAPDIIISLIATIV</sequence>
<dbReference type="AlphaFoldDB" id="A0A2A6BLZ8"/>
<protein>
    <submittedName>
        <fullName evidence="1">Uncharacterized protein</fullName>
    </submittedName>
</protein>
<accession>A0A2A6BLZ8</accession>
<gene>
    <name evidence="1" type="primary">WBGene00282428</name>
</gene>
<keyword evidence="2" id="KW-1185">Reference proteome</keyword>
<dbReference type="Proteomes" id="UP000005239">
    <property type="component" value="Unassembled WGS sequence"/>
</dbReference>